<name>A0A0B2V8C2_TOXCA</name>
<gene>
    <name evidence="1" type="ORF">Tcan_08008</name>
</gene>
<dbReference type="Proteomes" id="UP000031036">
    <property type="component" value="Unassembled WGS sequence"/>
</dbReference>
<comment type="caution">
    <text evidence="1">The sequence shown here is derived from an EMBL/GenBank/DDBJ whole genome shotgun (WGS) entry which is preliminary data.</text>
</comment>
<accession>A0A0B2V8C2</accession>
<reference evidence="1 2" key="1">
    <citation type="submission" date="2014-11" db="EMBL/GenBank/DDBJ databases">
        <title>Genetic blueprint of the zoonotic pathogen Toxocara canis.</title>
        <authorList>
            <person name="Zhu X.-Q."/>
            <person name="Korhonen P.K."/>
            <person name="Cai H."/>
            <person name="Young N.D."/>
            <person name="Nejsum P."/>
            <person name="von Samson-Himmelstjerna G."/>
            <person name="Boag P.R."/>
            <person name="Tan P."/>
            <person name="Li Q."/>
            <person name="Min J."/>
            <person name="Yang Y."/>
            <person name="Wang X."/>
            <person name="Fang X."/>
            <person name="Hall R.S."/>
            <person name="Hofmann A."/>
            <person name="Sternberg P.W."/>
            <person name="Jex A.R."/>
            <person name="Gasser R.B."/>
        </authorList>
    </citation>
    <scope>NUCLEOTIDE SEQUENCE [LARGE SCALE GENOMIC DNA]</scope>
    <source>
        <strain evidence="1">PN_DK_2014</strain>
    </source>
</reference>
<sequence length="145" mass="16124">MPHHVNLFCHTTTAIVPMDEFYYELEQLKFSGSSRHKAQWTSSVESYNSFYVTATTVNYSRDKESMKIAATLITVVVVISEIAPPFSAGLPEGFVNSRESVRLKRHPQGYGYGTGSYFYGHYGGGVNNNYGGVNIGAINRKNINL</sequence>
<protein>
    <submittedName>
        <fullName evidence="1">Uncharacterized protein</fullName>
    </submittedName>
</protein>
<evidence type="ECO:0000313" key="2">
    <source>
        <dbReference type="Proteomes" id="UP000031036"/>
    </source>
</evidence>
<dbReference type="EMBL" id="JPKZ01002227">
    <property type="protein sequence ID" value="KHN77778.1"/>
    <property type="molecule type" value="Genomic_DNA"/>
</dbReference>
<organism evidence="1 2">
    <name type="scientific">Toxocara canis</name>
    <name type="common">Canine roundworm</name>
    <dbReference type="NCBI Taxonomy" id="6265"/>
    <lineage>
        <taxon>Eukaryota</taxon>
        <taxon>Metazoa</taxon>
        <taxon>Ecdysozoa</taxon>
        <taxon>Nematoda</taxon>
        <taxon>Chromadorea</taxon>
        <taxon>Rhabditida</taxon>
        <taxon>Spirurina</taxon>
        <taxon>Ascaridomorpha</taxon>
        <taxon>Ascaridoidea</taxon>
        <taxon>Toxocaridae</taxon>
        <taxon>Toxocara</taxon>
    </lineage>
</organism>
<dbReference type="AlphaFoldDB" id="A0A0B2V8C2"/>
<evidence type="ECO:0000313" key="1">
    <source>
        <dbReference type="EMBL" id="KHN77778.1"/>
    </source>
</evidence>
<proteinExistence type="predicted"/>
<keyword evidence="2" id="KW-1185">Reference proteome</keyword>